<dbReference type="Pfam" id="PF00213">
    <property type="entry name" value="OSCP"/>
    <property type="match status" value="1"/>
</dbReference>
<keyword evidence="10" id="KW-1185">Reference proteome</keyword>
<keyword evidence="4" id="KW-0813">Transport</keyword>
<dbReference type="InterPro" id="IPR000711">
    <property type="entry name" value="ATPase_OSCP/dsu"/>
</dbReference>
<keyword evidence="5" id="KW-0375">Hydrogen ion transport</keyword>
<dbReference type="NCBIfam" id="NF004402">
    <property type="entry name" value="PRK05758.2-2"/>
    <property type="match status" value="1"/>
</dbReference>
<dbReference type="SUPFAM" id="SSF47928">
    <property type="entry name" value="N-terminal domain of the delta subunit of the F1F0-ATP synthase"/>
    <property type="match status" value="1"/>
</dbReference>
<evidence type="ECO:0000256" key="2">
    <source>
        <dbReference type="ARBA" id="ARBA00007046"/>
    </source>
</evidence>
<comment type="caution">
    <text evidence="9">The sequence shown here is derived from an EMBL/GenBank/DDBJ whole genome shotgun (WGS) entry which is preliminary data.</text>
</comment>
<dbReference type="EMBL" id="MPGH01000037">
    <property type="protein sequence ID" value="OLN95297.1"/>
    <property type="molecule type" value="Genomic_DNA"/>
</dbReference>
<accession>A0A1Q8S1L5</accession>
<dbReference type="HAMAP" id="MF_01416">
    <property type="entry name" value="ATP_synth_delta_bact"/>
    <property type="match status" value="1"/>
</dbReference>
<evidence type="ECO:0000256" key="6">
    <source>
        <dbReference type="ARBA" id="ARBA00023065"/>
    </source>
</evidence>
<dbReference type="NCBIfam" id="TIGR01145">
    <property type="entry name" value="ATP_synt_delta"/>
    <property type="match status" value="1"/>
</dbReference>
<dbReference type="InterPro" id="IPR020781">
    <property type="entry name" value="ATPase_OSCP/d_CS"/>
</dbReference>
<dbReference type="GO" id="GO:0046933">
    <property type="term" value="F:proton-transporting ATP synthase activity, rotational mechanism"/>
    <property type="evidence" value="ECO:0007669"/>
    <property type="project" value="InterPro"/>
</dbReference>
<protein>
    <recommendedName>
        <fullName evidence="3">ATP synthase subunit 5, mitochondrial</fullName>
    </recommendedName>
</protein>
<dbReference type="Proteomes" id="UP000186583">
    <property type="component" value="Unassembled WGS sequence"/>
</dbReference>
<evidence type="ECO:0000256" key="4">
    <source>
        <dbReference type="ARBA" id="ARBA00022448"/>
    </source>
</evidence>
<evidence type="ECO:0000256" key="7">
    <source>
        <dbReference type="ARBA" id="ARBA00023136"/>
    </source>
</evidence>
<dbReference type="Gene3D" id="1.10.520.20">
    <property type="entry name" value="N-terminal domain of the delta subunit of the F1F0-ATP synthase"/>
    <property type="match status" value="1"/>
</dbReference>
<dbReference type="OrthoDB" id="1262810at2759"/>
<comment type="similarity">
    <text evidence="2">Belongs to the ATPase delta chain family.</text>
</comment>
<sequence>MLSRQAIRTFRAAAPASRLVASARVPAVRTYAAAAADSAEQHVKPPVAVFGLDGTYATALYTAAVKSSSLDPTAKALAALEAIVAKDAKLATILAAPTLSAEDKSAIVAELTKQAGAGSQETVKNFLAALAENNRLGLLPGVAQKFGEIMSAARGEVELIVTSATQLDNKTLQRLETAISKSSYVGQGKKLKVTNQVNPEIIGGLVVEVGDRTIDLSVSSKIAKLNKLLTDTL</sequence>
<dbReference type="InterPro" id="IPR026015">
    <property type="entry name" value="ATP_synth_OSCP/delta_N_sf"/>
</dbReference>
<dbReference type="PRINTS" id="PR00125">
    <property type="entry name" value="ATPASEDELTA"/>
</dbReference>
<dbReference type="GO" id="GO:0016020">
    <property type="term" value="C:membrane"/>
    <property type="evidence" value="ECO:0007669"/>
    <property type="project" value="UniProtKB-SubCell"/>
</dbReference>
<comment type="subcellular location">
    <subcellularLocation>
        <location evidence="1">Membrane</location>
    </subcellularLocation>
</comment>
<evidence type="ECO:0000256" key="3">
    <source>
        <dbReference type="ARBA" id="ARBA00014723"/>
    </source>
</evidence>
<organism evidence="9 10">
    <name type="scientific">Colletotrichum chlorophyti</name>
    <dbReference type="NCBI Taxonomy" id="708187"/>
    <lineage>
        <taxon>Eukaryota</taxon>
        <taxon>Fungi</taxon>
        <taxon>Dikarya</taxon>
        <taxon>Ascomycota</taxon>
        <taxon>Pezizomycotina</taxon>
        <taxon>Sordariomycetes</taxon>
        <taxon>Hypocreomycetidae</taxon>
        <taxon>Glomerellales</taxon>
        <taxon>Glomerellaceae</taxon>
        <taxon>Colletotrichum</taxon>
    </lineage>
</organism>
<keyword evidence="8" id="KW-0066">ATP synthesis</keyword>
<evidence type="ECO:0000256" key="1">
    <source>
        <dbReference type="ARBA" id="ARBA00004370"/>
    </source>
</evidence>
<reference evidence="9 10" key="1">
    <citation type="submission" date="2016-11" db="EMBL/GenBank/DDBJ databases">
        <title>Draft Genome Assembly of Colletotrichum chlorophyti a pathogen of herbaceous plants.</title>
        <authorList>
            <person name="Gan P."/>
            <person name="Narusaka M."/>
            <person name="Tsushima A."/>
            <person name="Narusaka Y."/>
            <person name="Takano Y."/>
            <person name="Shirasu K."/>
        </authorList>
    </citation>
    <scope>NUCLEOTIDE SEQUENCE [LARGE SCALE GENOMIC DNA]</scope>
    <source>
        <strain evidence="9 10">NTL11</strain>
    </source>
</reference>
<proteinExistence type="inferred from homology"/>
<dbReference type="PROSITE" id="PS00389">
    <property type="entry name" value="ATPASE_DELTA"/>
    <property type="match status" value="1"/>
</dbReference>
<dbReference type="PANTHER" id="PTHR11910">
    <property type="entry name" value="ATP SYNTHASE DELTA CHAIN"/>
    <property type="match status" value="1"/>
</dbReference>
<gene>
    <name evidence="9" type="ORF">CCHL11_04770</name>
</gene>
<evidence type="ECO:0000256" key="8">
    <source>
        <dbReference type="ARBA" id="ARBA00023310"/>
    </source>
</evidence>
<evidence type="ECO:0000313" key="9">
    <source>
        <dbReference type="EMBL" id="OLN95297.1"/>
    </source>
</evidence>
<name>A0A1Q8S1L5_9PEZI</name>
<evidence type="ECO:0000313" key="10">
    <source>
        <dbReference type="Proteomes" id="UP000186583"/>
    </source>
</evidence>
<dbReference type="STRING" id="708187.A0A1Q8S1L5"/>
<keyword evidence="6" id="KW-0406">Ion transport</keyword>
<evidence type="ECO:0000256" key="5">
    <source>
        <dbReference type="ARBA" id="ARBA00022781"/>
    </source>
</evidence>
<keyword evidence="7" id="KW-0472">Membrane</keyword>
<dbReference type="AlphaFoldDB" id="A0A1Q8S1L5"/>